<name>A0AA40KA13_9PEZI</name>
<evidence type="ECO:0000313" key="2">
    <source>
        <dbReference type="EMBL" id="KAK0750917.1"/>
    </source>
</evidence>
<evidence type="ECO:0000313" key="3">
    <source>
        <dbReference type="Proteomes" id="UP001172155"/>
    </source>
</evidence>
<comment type="caution">
    <text evidence="2">The sequence shown here is derived from an EMBL/GenBank/DDBJ whole genome shotgun (WGS) entry which is preliminary data.</text>
</comment>
<feature type="chain" id="PRO_5041383908" description="GPI anchored serine-rich protein" evidence="1">
    <location>
        <begin position="19"/>
        <end position="143"/>
    </location>
</feature>
<dbReference type="Proteomes" id="UP001172155">
    <property type="component" value="Unassembled WGS sequence"/>
</dbReference>
<evidence type="ECO:0008006" key="4">
    <source>
        <dbReference type="Google" id="ProtNLM"/>
    </source>
</evidence>
<evidence type="ECO:0000256" key="1">
    <source>
        <dbReference type="SAM" id="SignalP"/>
    </source>
</evidence>
<sequence>MRSTIVSLAVFGATLVAAGTSSTGTSTAKATSLPVIDEDDYDESTSTIYSTTVYTVTKCPPTVTKCPAESVHLTTEVIVVGTTLCPVSSAPYVSGSKPEVTAAPVVPSGGSGGVKPTGVPVTAGAGRIAVPAAAAAGLLAFLL</sequence>
<dbReference type="EMBL" id="JAUKUD010000002">
    <property type="protein sequence ID" value="KAK0750917.1"/>
    <property type="molecule type" value="Genomic_DNA"/>
</dbReference>
<gene>
    <name evidence="2" type="ORF">B0T18DRAFT_485636</name>
</gene>
<accession>A0AA40KA13</accession>
<organism evidence="2 3">
    <name type="scientific">Schizothecium vesticola</name>
    <dbReference type="NCBI Taxonomy" id="314040"/>
    <lineage>
        <taxon>Eukaryota</taxon>
        <taxon>Fungi</taxon>
        <taxon>Dikarya</taxon>
        <taxon>Ascomycota</taxon>
        <taxon>Pezizomycotina</taxon>
        <taxon>Sordariomycetes</taxon>
        <taxon>Sordariomycetidae</taxon>
        <taxon>Sordariales</taxon>
        <taxon>Schizotheciaceae</taxon>
        <taxon>Schizothecium</taxon>
    </lineage>
</organism>
<dbReference type="AlphaFoldDB" id="A0AA40KA13"/>
<keyword evidence="3" id="KW-1185">Reference proteome</keyword>
<reference evidence="2" key="1">
    <citation type="submission" date="2023-06" db="EMBL/GenBank/DDBJ databases">
        <title>Genome-scale phylogeny and comparative genomics of the fungal order Sordariales.</title>
        <authorList>
            <consortium name="Lawrence Berkeley National Laboratory"/>
            <person name="Hensen N."/>
            <person name="Bonometti L."/>
            <person name="Westerberg I."/>
            <person name="Brannstrom I.O."/>
            <person name="Guillou S."/>
            <person name="Cros-Aarteil S."/>
            <person name="Calhoun S."/>
            <person name="Haridas S."/>
            <person name="Kuo A."/>
            <person name="Mondo S."/>
            <person name="Pangilinan J."/>
            <person name="Riley R."/>
            <person name="LaButti K."/>
            <person name="Andreopoulos B."/>
            <person name="Lipzen A."/>
            <person name="Chen C."/>
            <person name="Yanf M."/>
            <person name="Daum C."/>
            <person name="Ng V."/>
            <person name="Clum A."/>
            <person name="Steindorff A."/>
            <person name="Ohm R."/>
            <person name="Martin F."/>
            <person name="Silar P."/>
            <person name="Natvig D."/>
            <person name="Lalanne C."/>
            <person name="Gautier V."/>
            <person name="Ament-velasquez S.L."/>
            <person name="Kruys A."/>
            <person name="Hutchinson M.I."/>
            <person name="Powell A.J."/>
            <person name="Barry K."/>
            <person name="Miller A.N."/>
            <person name="Grigoriev I.V."/>
            <person name="Debuchy R."/>
            <person name="Gladieux P."/>
            <person name="Thoren M.H."/>
            <person name="Johannesson H."/>
        </authorList>
    </citation>
    <scope>NUCLEOTIDE SEQUENCE</scope>
    <source>
        <strain evidence="2">SMH3187-1</strain>
    </source>
</reference>
<keyword evidence="1" id="KW-0732">Signal</keyword>
<proteinExistence type="predicted"/>
<feature type="signal peptide" evidence="1">
    <location>
        <begin position="1"/>
        <end position="18"/>
    </location>
</feature>
<protein>
    <recommendedName>
        <fullName evidence="4">GPI anchored serine-rich protein</fullName>
    </recommendedName>
</protein>